<keyword evidence="9" id="KW-0503">Monooxygenase</keyword>
<gene>
    <name evidence="11" type="ORF">CSSPTR1EN2_LOCUS14652</name>
</gene>
<evidence type="ECO:0008006" key="13">
    <source>
        <dbReference type="Google" id="ProtNLM"/>
    </source>
</evidence>
<dbReference type="Proteomes" id="UP001497512">
    <property type="component" value="Chromosome 3"/>
</dbReference>
<keyword evidence="2 9" id="KW-0349">Heme</keyword>
<dbReference type="PANTHER" id="PTHR24282:SF211">
    <property type="entry name" value="CYTOCHROME P450-RELATED"/>
    <property type="match status" value="1"/>
</dbReference>
<evidence type="ECO:0000256" key="10">
    <source>
        <dbReference type="SAM" id="Phobius"/>
    </source>
</evidence>
<proteinExistence type="inferred from homology"/>
<keyword evidence="7 9" id="KW-0408">Iron</keyword>
<protein>
    <recommendedName>
        <fullName evidence="13">Cytochrome P450</fullName>
    </recommendedName>
</protein>
<dbReference type="InterPro" id="IPR001128">
    <property type="entry name" value="Cyt_P450"/>
</dbReference>
<keyword evidence="6 9" id="KW-0560">Oxidoreductase</keyword>
<evidence type="ECO:0000256" key="3">
    <source>
        <dbReference type="ARBA" id="ARBA00022692"/>
    </source>
</evidence>
<keyword evidence="5 10" id="KW-1133">Transmembrane helix</keyword>
<evidence type="ECO:0000256" key="6">
    <source>
        <dbReference type="ARBA" id="ARBA00023002"/>
    </source>
</evidence>
<dbReference type="InterPro" id="IPR050665">
    <property type="entry name" value="Cytochrome_P450_Monooxygen"/>
</dbReference>
<dbReference type="InterPro" id="IPR002401">
    <property type="entry name" value="Cyt_P450_E_grp-I"/>
</dbReference>
<evidence type="ECO:0000313" key="12">
    <source>
        <dbReference type="Proteomes" id="UP001497512"/>
    </source>
</evidence>
<dbReference type="Pfam" id="PF00067">
    <property type="entry name" value="p450"/>
    <property type="match status" value="1"/>
</dbReference>
<evidence type="ECO:0000256" key="4">
    <source>
        <dbReference type="ARBA" id="ARBA00022723"/>
    </source>
</evidence>
<comment type="subcellular location">
    <subcellularLocation>
        <location evidence="1">Membrane</location>
    </subcellularLocation>
</comment>
<name>A0ABP0UFE4_9BRYO</name>
<keyword evidence="3 10" id="KW-0812">Transmembrane</keyword>
<keyword evidence="12" id="KW-1185">Reference proteome</keyword>
<dbReference type="PRINTS" id="PR00463">
    <property type="entry name" value="EP450I"/>
</dbReference>
<keyword evidence="8 10" id="KW-0472">Membrane</keyword>
<dbReference type="InterPro" id="IPR017972">
    <property type="entry name" value="Cyt_P450_CS"/>
</dbReference>
<evidence type="ECO:0000256" key="1">
    <source>
        <dbReference type="ARBA" id="ARBA00004370"/>
    </source>
</evidence>
<comment type="similarity">
    <text evidence="9">Belongs to the cytochrome P450 family.</text>
</comment>
<evidence type="ECO:0000313" key="11">
    <source>
        <dbReference type="EMBL" id="CAK9219583.1"/>
    </source>
</evidence>
<dbReference type="Gene3D" id="1.10.630.10">
    <property type="entry name" value="Cytochrome P450"/>
    <property type="match status" value="1"/>
</dbReference>
<evidence type="ECO:0000256" key="9">
    <source>
        <dbReference type="RuleBase" id="RU000461"/>
    </source>
</evidence>
<dbReference type="PRINTS" id="PR00385">
    <property type="entry name" value="P450"/>
</dbReference>
<evidence type="ECO:0000256" key="5">
    <source>
        <dbReference type="ARBA" id="ARBA00022989"/>
    </source>
</evidence>
<dbReference type="EMBL" id="OZ019895">
    <property type="protein sequence ID" value="CAK9219583.1"/>
    <property type="molecule type" value="Genomic_DNA"/>
</dbReference>
<dbReference type="PROSITE" id="PS00086">
    <property type="entry name" value="CYTOCHROME_P450"/>
    <property type="match status" value="1"/>
</dbReference>
<reference evidence="11" key="1">
    <citation type="submission" date="2024-02" db="EMBL/GenBank/DDBJ databases">
        <authorList>
            <consortium name="ELIXIR-Norway"/>
            <consortium name="Elixir Norway"/>
        </authorList>
    </citation>
    <scope>NUCLEOTIDE SEQUENCE</scope>
</reference>
<dbReference type="PANTHER" id="PTHR24282">
    <property type="entry name" value="CYTOCHROME P450 FAMILY MEMBER"/>
    <property type="match status" value="1"/>
</dbReference>
<accession>A0ABP0UFE4</accession>
<evidence type="ECO:0000256" key="7">
    <source>
        <dbReference type="ARBA" id="ARBA00023004"/>
    </source>
</evidence>
<dbReference type="SUPFAM" id="SSF48264">
    <property type="entry name" value="Cytochrome P450"/>
    <property type="match status" value="1"/>
</dbReference>
<feature type="transmembrane region" description="Helical" evidence="10">
    <location>
        <begin position="17"/>
        <end position="42"/>
    </location>
</feature>
<evidence type="ECO:0000256" key="8">
    <source>
        <dbReference type="ARBA" id="ARBA00023136"/>
    </source>
</evidence>
<organism evidence="11 12">
    <name type="scientific">Sphagnum troendelagicum</name>
    <dbReference type="NCBI Taxonomy" id="128251"/>
    <lineage>
        <taxon>Eukaryota</taxon>
        <taxon>Viridiplantae</taxon>
        <taxon>Streptophyta</taxon>
        <taxon>Embryophyta</taxon>
        <taxon>Bryophyta</taxon>
        <taxon>Sphagnophytina</taxon>
        <taxon>Sphagnopsida</taxon>
        <taxon>Sphagnales</taxon>
        <taxon>Sphagnaceae</taxon>
        <taxon>Sphagnum</taxon>
    </lineage>
</organism>
<keyword evidence="4 9" id="KW-0479">Metal-binding</keyword>
<evidence type="ECO:0000256" key="2">
    <source>
        <dbReference type="ARBA" id="ARBA00022617"/>
    </source>
</evidence>
<sequence length="543" mass="62092">MGTGILDFWQREVFRTLVLLVATVATVAGFHSVWVMVIRHWWMPQRLGHIMKQQGWTGPAFRLGVGSVPEVVEFVNKQGSSPLAIRNFDTVLTIIPQYALFSKRYGDKCFYYQGSELRIMVTDPNLVKEIFLKPFEYGKFDVKMDKSKELFGHFGLAAVNGDEWVSHRRILDPAFHMESIKGMVKTMMKCTASLLQTWEQKLKVGKGSTELEIYDDIRMLTGDIIAYTAFSINYEKGKQMFAKVDDLVFTITKPYNNPLFWIPGYRFLPTTNNRKFAKLKFELNEGLKQLVQGRQDEVRMGKFPYGNDLLGLMLLALDKNREKDMDMSKHELSLQALVDECKTFFLGGSETTSSSLTWTLLLLAEYQEWQECARAEILEVCGCNINNLNATMITKMKIVGMILNEVSRLFPVFPFLLRTTAKDMQLGDIFVPKGITLEIPVHQIHRDPKLWGADALEFNPNRFIEGVSQACQHPQGFLPFSFGPRYCIGQNFANMELKIVVAMVLSQFQLSVSPNYKHCPRFMLSQKPFHGVQLIVKSLTTLS</sequence>
<dbReference type="InterPro" id="IPR036396">
    <property type="entry name" value="Cyt_P450_sf"/>
</dbReference>